<organism evidence="8">
    <name type="scientific">Chromera velia CCMP2878</name>
    <dbReference type="NCBI Taxonomy" id="1169474"/>
    <lineage>
        <taxon>Eukaryota</taxon>
        <taxon>Sar</taxon>
        <taxon>Alveolata</taxon>
        <taxon>Colpodellida</taxon>
        <taxon>Chromeraceae</taxon>
        <taxon>Chromera</taxon>
    </lineage>
</organism>
<dbReference type="AlphaFoldDB" id="A0A0G4H6N5"/>
<dbReference type="InterPro" id="IPR026904">
    <property type="entry name" value="MnmG_C"/>
</dbReference>
<feature type="domain" description="tRNA uridine 5-carboxymethylaminomethyl modification enzyme C-terminal subdomain" evidence="7">
    <location>
        <begin position="689"/>
        <end position="762"/>
    </location>
</feature>
<dbReference type="InterPro" id="IPR002218">
    <property type="entry name" value="MnmG-rel"/>
</dbReference>
<dbReference type="InterPro" id="IPR044920">
    <property type="entry name" value="MnmG_C_subdom_sf"/>
</dbReference>
<name>A0A0G4H6N5_9ALVE</name>
<evidence type="ECO:0000256" key="1">
    <source>
        <dbReference type="ARBA" id="ARBA00001974"/>
    </source>
</evidence>
<sequence length="827" mass="91132">MPVSRVGAFLRVLLMMLCAGCRYRGVEGFSLLVRGRRKGRGQTQMSLKCDVLVIGGGHAGCEAAAAAARAGAKTILATQRLSTIGEMSCNPSIGGIGKGHLVREIDALGGVMGRAIDEAGIHFRMLNRSRGPAVRGPRAQADRDLYKQAVQRLLGELPNLQIVQGSVEELVIELPQGGGAGMDALMTPARQSDRGRVRGIRLGDGREVEAESVVVTTGTFLQGKCWQGKKSYAAGRHERNSETVEPPSVGLAETLRRFNFPMGRMKTGTPPRLDARTIDWDSLEAQESENPPEPFSFVNAERGVALADRLITCRKTHTNSKTHEVIMRSLDTLPEKFDSGEEGEGLGPRYCPSIWLKVLRFPEREGHVVWLEPEGVDGISRLGDQAVKETPKEDLSGGLVVYPNGLSGCFPEEVQLEFLRTIEGLEKVEIVRPGYDVEYDFIDPRVLFHTLEARAVRGLFFAGQICGTTGYEEAGAQGVVAGCNAALRLSASGDGEEPRFTLHRGESYIGVLIDDLVRRGADEPYRMFTSRAEYRLSLRCDNADLRLTPEAVAVGLVDPLSERAEMLRRRETGLREAVSRLESERLSTSEWMRRVKVLGRPSKMKMANPSRAKTKTASELLAMPDVALRDVVDLLNVSGEESKVTTEWEGQTRESSEGSSKNTTETTKKEAAAFPPVPSWLYDSVEAHVKYAQYLARHESEMGVWRRNMGAKIPPTLSYTWENFPNLSAEEIEKLRTVRPSTFKEASEIPGVTPQSLMFLFQQVVKKNRHRDRSQEREGGSDCSLERGDSLADVAGVSTGSSTFIQRETARPKWNEVRRTSAENVLG</sequence>
<evidence type="ECO:0000256" key="4">
    <source>
        <dbReference type="ARBA" id="ARBA00022827"/>
    </source>
</evidence>
<dbReference type="Pfam" id="PF01134">
    <property type="entry name" value="GIDA"/>
    <property type="match status" value="2"/>
</dbReference>
<evidence type="ECO:0000256" key="3">
    <source>
        <dbReference type="ARBA" id="ARBA00022630"/>
    </source>
</evidence>
<feature type="region of interest" description="Disordered" evidence="5">
    <location>
        <begin position="769"/>
        <end position="788"/>
    </location>
</feature>
<dbReference type="EMBL" id="CDMZ01001922">
    <property type="protein sequence ID" value="CEM39334.1"/>
    <property type="molecule type" value="Genomic_DNA"/>
</dbReference>
<dbReference type="InterPro" id="IPR036188">
    <property type="entry name" value="FAD/NAD-bd_sf"/>
</dbReference>
<dbReference type="Gene3D" id="1.10.150.570">
    <property type="entry name" value="GidA associated domain, C-terminal subdomain"/>
    <property type="match status" value="1"/>
</dbReference>
<dbReference type="PhylomeDB" id="A0A0G4H6N5"/>
<dbReference type="InterPro" id="IPR004416">
    <property type="entry name" value="MnmG"/>
</dbReference>
<evidence type="ECO:0000313" key="8">
    <source>
        <dbReference type="EMBL" id="CEM39334.1"/>
    </source>
</evidence>
<keyword evidence="6" id="KW-0732">Signal</keyword>
<evidence type="ECO:0000256" key="2">
    <source>
        <dbReference type="ARBA" id="ARBA00007653"/>
    </source>
</evidence>
<dbReference type="Gene3D" id="3.50.50.60">
    <property type="entry name" value="FAD/NAD(P)-binding domain"/>
    <property type="match status" value="2"/>
</dbReference>
<dbReference type="GO" id="GO:0005737">
    <property type="term" value="C:cytoplasm"/>
    <property type="evidence" value="ECO:0007669"/>
    <property type="project" value="UniProtKB-ARBA"/>
</dbReference>
<protein>
    <recommendedName>
        <fullName evidence="7">tRNA uridine 5-carboxymethylaminomethyl modification enzyme C-terminal subdomain domain-containing protein</fullName>
    </recommendedName>
</protein>
<dbReference type="PRINTS" id="PR00411">
    <property type="entry name" value="PNDRDTASEI"/>
</dbReference>
<proteinExistence type="inferred from homology"/>
<feature type="region of interest" description="Disordered" evidence="5">
    <location>
        <begin position="798"/>
        <end position="827"/>
    </location>
</feature>
<dbReference type="InterPro" id="IPR047001">
    <property type="entry name" value="MnmG_C_subdom"/>
</dbReference>
<gene>
    <name evidence="8" type="ORF">Cvel_24845</name>
</gene>
<dbReference type="NCBIfam" id="TIGR00136">
    <property type="entry name" value="mnmG_gidA"/>
    <property type="match status" value="1"/>
</dbReference>
<dbReference type="SUPFAM" id="SSF51905">
    <property type="entry name" value="FAD/NAD(P)-binding domain"/>
    <property type="match status" value="1"/>
</dbReference>
<dbReference type="FunFam" id="3.50.50.60:FF:000002">
    <property type="entry name" value="tRNA uridine 5-carboxymethylaminomethyl modification enzyme MnmG"/>
    <property type="match status" value="1"/>
</dbReference>
<dbReference type="PANTHER" id="PTHR11806">
    <property type="entry name" value="GLUCOSE INHIBITED DIVISION PROTEIN A"/>
    <property type="match status" value="1"/>
</dbReference>
<evidence type="ECO:0000256" key="6">
    <source>
        <dbReference type="SAM" id="SignalP"/>
    </source>
</evidence>
<comment type="similarity">
    <text evidence="2">Belongs to the MnmG family.</text>
</comment>
<dbReference type="GO" id="GO:0030488">
    <property type="term" value="P:tRNA methylation"/>
    <property type="evidence" value="ECO:0007669"/>
    <property type="project" value="TreeGrafter"/>
</dbReference>
<evidence type="ECO:0000259" key="7">
    <source>
        <dbReference type="SMART" id="SM01228"/>
    </source>
</evidence>
<feature type="signal peptide" evidence="6">
    <location>
        <begin position="1"/>
        <end position="28"/>
    </location>
</feature>
<accession>A0A0G4H6N5</accession>
<keyword evidence="3" id="KW-0285">Flavoprotein</keyword>
<dbReference type="VEuPathDB" id="CryptoDB:Cvel_24845"/>
<keyword evidence="4" id="KW-0274">FAD</keyword>
<dbReference type="InterPro" id="IPR040131">
    <property type="entry name" value="MnmG_N"/>
</dbReference>
<comment type="cofactor">
    <cofactor evidence="1">
        <name>FAD</name>
        <dbReference type="ChEBI" id="CHEBI:57692"/>
    </cofactor>
</comment>
<feature type="compositionally biased region" description="Basic and acidic residues" evidence="5">
    <location>
        <begin position="808"/>
        <end position="821"/>
    </location>
</feature>
<feature type="compositionally biased region" description="Basic and acidic residues" evidence="5">
    <location>
        <begin position="773"/>
        <end position="788"/>
    </location>
</feature>
<reference evidence="8" key="1">
    <citation type="submission" date="2014-11" db="EMBL/GenBank/DDBJ databases">
        <authorList>
            <person name="Otto D Thomas"/>
            <person name="Naeem Raeece"/>
        </authorList>
    </citation>
    <scope>NUCLEOTIDE SEQUENCE</scope>
</reference>
<feature type="compositionally biased region" description="Basic and acidic residues" evidence="5">
    <location>
        <begin position="642"/>
        <end position="656"/>
    </location>
</feature>
<feature type="region of interest" description="Disordered" evidence="5">
    <location>
        <begin position="642"/>
        <end position="671"/>
    </location>
</feature>
<dbReference type="SMART" id="SM01228">
    <property type="entry name" value="GIDA_assoc_3"/>
    <property type="match status" value="1"/>
</dbReference>
<dbReference type="HAMAP" id="MF_00129">
    <property type="entry name" value="MnmG_GidA"/>
    <property type="match status" value="1"/>
</dbReference>
<dbReference type="GO" id="GO:0050660">
    <property type="term" value="F:flavin adenine dinucleotide binding"/>
    <property type="evidence" value="ECO:0007669"/>
    <property type="project" value="InterPro"/>
</dbReference>
<feature type="chain" id="PRO_5005191059" description="tRNA uridine 5-carboxymethylaminomethyl modification enzyme C-terminal subdomain domain-containing protein" evidence="6">
    <location>
        <begin position="29"/>
        <end position="827"/>
    </location>
</feature>
<dbReference type="PANTHER" id="PTHR11806:SF0">
    <property type="entry name" value="PROTEIN MTO1 HOMOLOG, MITOCHONDRIAL"/>
    <property type="match status" value="1"/>
</dbReference>
<evidence type="ECO:0000256" key="5">
    <source>
        <dbReference type="SAM" id="MobiDB-lite"/>
    </source>
</evidence>
<dbReference type="FunFam" id="3.50.50.60:FF:000082">
    <property type="entry name" value="protein MTO1 homolog, mitochondrial isoform X1"/>
    <property type="match status" value="1"/>
</dbReference>
<dbReference type="GO" id="GO:0002098">
    <property type="term" value="P:tRNA wobble uridine modification"/>
    <property type="evidence" value="ECO:0007669"/>
    <property type="project" value="InterPro"/>
</dbReference>
<dbReference type="Pfam" id="PF13932">
    <property type="entry name" value="SAM_GIDA_C"/>
    <property type="match status" value="1"/>
</dbReference>